<evidence type="ECO:0000313" key="2">
    <source>
        <dbReference type="Proteomes" id="UP000001306"/>
    </source>
</evidence>
<dbReference type="EMBL" id="AE016822">
    <property type="protein sequence ID" value="AAT89903.1"/>
    <property type="molecule type" value="Genomic_DNA"/>
</dbReference>
<dbReference type="KEGG" id="lxx:Lxx22260"/>
<dbReference type="Proteomes" id="UP000001306">
    <property type="component" value="Chromosome"/>
</dbReference>
<gene>
    <name evidence="1" type="ordered locus">Lxx22260</name>
</gene>
<organism evidence="1 2">
    <name type="scientific">Leifsonia xyli subsp. xyli (strain CTCB07)</name>
    <dbReference type="NCBI Taxonomy" id="281090"/>
    <lineage>
        <taxon>Bacteria</taxon>
        <taxon>Bacillati</taxon>
        <taxon>Actinomycetota</taxon>
        <taxon>Actinomycetes</taxon>
        <taxon>Micrococcales</taxon>
        <taxon>Microbacteriaceae</taxon>
        <taxon>Leifsonia</taxon>
    </lineage>
</organism>
<dbReference type="HOGENOM" id="CLU_2898735_0_0_11"/>
<sequence length="62" mass="6665">MKTTNDPHQGWFDPEGGKTYANADGSFTLVTKRTINGQAAVKSYDPNTGQAISDSNYIPVTS</sequence>
<accession>Q6ACJ0</accession>
<reference evidence="1 2" key="1">
    <citation type="journal article" date="2004" name="Mol. Plant Microbe Interact.">
        <title>The genome sequence of the Gram-positive sugarcane pathogen Leifsonia xyli subsp. xyli.</title>
        <authorList>
            <person name="Monteiro-Vitorello C.B."/>
            <person name="Camargo L.E.A."/>
            <person name="Van Sluys M.A."/>
            <person name="Kitajima J.P."/>
            <person name="Truffi D."/>
            <person name="do Amaral A.M."/>
            <person name="Harakava R."/>
            <person name="de Oliveira J.C.F."/>
            <person name="Wood D."/>
            <person name="de Oliveira M.C."/>
            <person name="Miyaki C.Y."/>
            <person name="Takita M.A."/>
            <person name="da Silva A.C.R."/>
            <person name="Furlan L.R."/>
            <person name="Carraro D.M."/>
            <person name="Camarotte G."/>
            <person name="Almeida N.F. Jr."/>
            <person name="Carrer H."/>
            <person name="Coutinho L.L."/>
            <person name="El-Dorry H.A."/>
            <person name="Ferro M.I.T."/>
            <person name="Gagliardi P.R."/>
            <person name="Giglioti E."/>
            <person name="Goldman M.H.S."/>
            <person name="Goldman G.H."/>
            <person name="Kimura E.T."/>
            <person name="Ferro E.S."/>
            <person name="Kuramae E.E."/>
            <person name="Lemos E.G.M."/>
            <person name="Lemos M.V.F."/>
            <person name="Mauro S.M.Z."/>
            <person name="Machado M.A."/>
            <person name="Marino C.L."/>
            <person name="Menck C.F."/>
            <person name="Nunes L.R."/>
            <person name="Oliveira R.C."/>
            <person name="Pereira G.G."/>
            <person name="Siqueira W."/>
            <person name="de Souza A.A."/>
            <person name="Tsai S.M."/>
            <person name="Zanca A.S."/>
            <person name="Simpson A.J.G."/>
            <person name="Brumbley S.M."/>
            <person name="Setubal J.C."/>
        </authorList>
    </citation>
    <scope>NUCLEOTIDE SEQUENCE [LARGE SCALE GENOMIC DNA]</scope>
    <source>
        <strain evidence="1 2">CTCB07</strain>
    </source>
</reference>
<name>Q6ACJ0_LEIXX</name>
<protein>
    <submittedName>
        <fullName evidence="1">Uncharacterized protein</fullName>
    </submittedName>
</protein>
<evidence type="ECO:0000313" key="1">
    <source>
        <dbReference type="EMBL" id="AAT89903.1"/>
    </source>
</evidence>
<dbReference type="AlphaFoldDB" id="Q6ACJ0"/>
<proteinExistence type="predicted"/>
<keyword evidence="2" id="KW-1185">Reference proteome</keyword>